<dbReference type="Pfam" id="PF00111">
    <property type="entry name" value="Fer2"/>
    <property type="match status" value="1"/>
</dbReference>
<dbReference type="CDD" id="cd00207">
    <property type="entry name" value="fer2"/>
    <property type="match status" value="1"/>
</dbReference>
<feature type="domain" description="2Fe-2S ferredoxin-type" evidence="1">
    <location>
        <begin position="2"/>
        <end position="118"/>
    </location>
</feature>
<dbReference type="PROSITE" id="PS51085">
    <property type="entry name" value="2FE2S_FER_2"/>
    <property type="match status" value="1"/>
</dbReference>
<sequence>MPIITFRSTTTKDKRAYATAGDTGTILTVARANGVKIPFECQEGECGSCLIRVEYVEGKPRMAIALTEREKTKLKELGKITEEQITDAEVNDVAPPYRLACQFIAREEEVIIHYEHCPAEA</sequence>
<dbReference type="InterPro" id="IPR012675">
    <property type="entry name" value="Beta-grasp_dom_sf"/>
</dbReference>
<dbReference type="InterPro" id="IPR036010">
    <property type="entry name" value="2Fe-2S_ferredoxin-like_sf"/>
</dbReference>
<dbReference type="InterPro" id="IPR001041">
    <property type="entry name" value="2Fe-2S_ferredoxin-type"/>
</dbReference>
<dbReference type="OrthoDB" id="9793027at2"/>
<dbReference type="GO" id="GO:0051537">
    <property type="term" value="F:2 iron, 2 sulfur cluster binding"/>
    <property type="evidence" value="ECO:0007669"/>
    <property type="project" value="InterPro"/>
</dbReference>
<evidence type="ECO:0000313" key="3">
    <source>
        <dbReference type="Proteomes" id="UP000002417"/>
    </source>
</evidence>
<protein>
    <submittedName>
        <fullName evidence="2">Ferredoxin</fullName>
    </submittedName>
</protein>
<dbReference type="SUPFAM" id="SSF54292">
    <property type="entry name" value="2Fe-2S ferredoxin-like"/>
    <property type="match status" value="1"/>
</dbReference>
<dbReference type="AlphaFoldDB" id="A7IC02"/>
<organism evidence="2 3">
    <name type="scientific">Xanthobacter autotrophicus (strain ATCC BAA-1158 / Py2)</name>
    <dbReference type="NCBI Taxonomy" id="78245"/>
    <lineage>
        <taxon>Bacteria</taxon>
        <taxon>Pseudomonadati</taxon>
        <taxon>Pseudomonadota</taxon>
        <taxon>Alphaproteobacteria</taxon>
        <taxon>Hyphomicrobiales</taxon>
        <taxon>Xanthobacteraceae</taxon>
        <taxon>Xanthobacter</taxon>
    </lineage>
</organism>
<proteinExistence type="predicted"/>
<dbReference type="InterPro" id="IPR006058">
    <property type="entry name" value="2Fe2S_fd_BS"/>
</dbReference>
<dbReference type="EMBL" id="CP000781">
    <property type="protein sequence ID" value="ABS65545.1"/>
    <property type="molecule type" value="Genomic_DNA"/>
</dbReference>
<dbReference type="PhylomeDB" id="A7IC02"/>
<dbReference type="PROSITE" id="PS00197">
    <property type="entry name" value="2FE2S_FER_1"/>
    <property type="match status" value="1"/>
</dbReference>
<dbReference type="Proteomes" id="UP000002417">
    <property type="component" value="Chromosome"/>
</dbReference>
<name>A7IC02_XANP2</name>
<reference evidence="2 3" key="1">
    <citation type="submission" date="2007-07" db="EMBL/GenBank/DDBJ databases">
        <title>Complete sequence of chromosome of Xanthobacter autotrophicus Py2.</title>
        <authorList>
            <consortium name="US DOE Joint Genome Institute"/>
            <person name="Copeland A."/>
            <person name="Lucas S."/>
            <person name="Lapidus A."/>
            <person name="Barry K."/>
            <person name="Glavina del Rio T."/>
            <person name="Hammon N."/>
            <person name="Israni S."/>
            <person name="Dalin E."/>
            <person name="Tice H."/>
            <person name="Pitluck S."/>
            <person name="Sims D."/>
            <person name="Brettin T."/>
            <person name="Bruce D."/>
            <person name="Detter J.C."/>
            <person name="Han C."/>
            <person name="Tapia R."/>
            <person name="Brainard J."/>
            <person name="Schmutz J."/>
            <person name="Larimer F."/>
            <person name="Land M."/>
            <person name="Hauser L."/>
            <person name="Kyrpides N."/>
            <person name="Kim E."/>
            <person name="Ensigns S.A."/>
            <person name="Richardson P."/>
        </authorList>
    </citation>
    <scope>NUCLEOTIDE SEQUENCE [LARGE SCALE GENOMIC DNA]</scope>
    <source>
        <strain evidence="3">ATCC BAA-1158 / Py2</strain>
    </source>
</reference>
<dbReference type="KEGG" id="xau:Xaut_0287"/>
<dbReference type="STRING" id="78245.Xaut_0287"/>
<dbReference type="eggNOG" id="COG1018">
    <property type="taxonomic scope" value="Bacteria"/>
</dbReference>
<evidence type="ECO:0000313" key="2">
    <source>
        <dbReference type="EMBL" id="ABS65545.1"/>
    </source>
</evidence>
<dbReference type="Gene3D" id="3.10.20.30">
    <property type="match status" value="1"/>
</dbReference>
<keyword evidence="3" id="KW-1185">Reference proteome</keyword>
<dbReference type="HOGENOM" id="CLU_1967879_0_0_5"/>
<evidence type="ECO:0000259" key="1">
    <source>
        <dbReference type="PROSITE" id="PS51085"/>
    </source>
</evidence>
<accession>A7IC02</accession>
<gene>
    <name evidence="2" type="ordered locus">Xaut_0287</name>
</gene>